<sequence>MMSFHSYSLQVTQPALAGPVQEQHGQRDQVEVLAGPAVELRQVGVLFVFDDAALGLPQRVETVPGVAAHSDFLIDRRAGGERLNWPGALLGIRHPDLMQRGDLGRSCRRCIFQACEPGAQFGQAVGLVLLREADVGIVTADPVQATSDRLLEVGVKVAWRWLLSPLAVQLIEQQRQADLLDRLALGRRSQTHELAPLQVGCRLKNRPATDWAAPAAVCGRCGRWGSKNAPDFSLYVLRCVLMQDLKKTCNSCNTCNGPRPQGLSHRGQDHGHLQDAQPGAAAGVGRAGAARRRAVPHAAGHPPLERKQNLVGAAPQARLAGRVADPARVPHQHAYNDFLLTMVAEFVKVDLLWRTYDSSTCRDWGHSWAPGSIGRPSGRQYVFLGDLTDRGPDSPGVVARVLGLVEAGRAVLCMGNHDEMLINAVLDAKGFVLWHSNGGDVQQWPDWAALAADAEWLKANALPWYIDDPVLFSQAMRPNEADPDAHLWGRPTDTPVYPLPEGVTVNVHGHTPMYDPFPIGMIDGTVLWFIDTGAVWTEKLCAFDCETLKPTVITLEAPAHPASEAVSTKPEKRGDRRQTRRQRKARRP</sequence>
<evidence type="ECO:0000313" key="3">
    <source>
        <dbReference type="EMBL" id="AWN22803.1"/>
    </source>
</evidence>
<dbReference type="GO" id="GO:0005737">
    <property type="term" value="C:cytoplasm"/>
    <property type="evidence" value="ECO:0007669"/>
    <property type="project" value="TreeGrafter"/>
</dbReference>
<feature type="domain" description="Calcineurin-like phosphoesterase" evidence="2">
    <location>
        <begin position="375"/>
        <end position="512"/>
    </location>
</feature>
<dbReference type="GO" id="GO:0008803">
    <property type="term" value="F:bis(5'-nucleosyl)-tetraphosphatase (symmetrical) activity"/>
    <property type="evidence" value="ECO:0007669"/>
    <property type="project" value="TreeGrafter"/>
</dbReference>
<dbReference type="Pfam" id="PF00149">
    <property type="entry name" value="Metallophos"/>
    <property type="match status" value="1"/>
</dbReference>
<dbReference type="AlphaFoldDB" id="A0A2Z3JCB9"/>
<dbReference type="Gene3D" id="3.60.21.10">
    <property type="match status" value="1"/>
</dbReference>
<evidence type="ECO:0000259" key="2">
    <source>
        <dbReference type="Pfam" id="PF00149"/>
    </source>
</evidence>
<feature type="compositionally biased region" description="Low complexity" evidence="1">
    <location>
        <begin position="278"/>
        <end position="288"/>
    </location>
</feature>
<dbReference type="InterPro" id="IPR050126">
    <property type="entry name" value="Ap4A_hydrolase"/>
</dbReference>
<dbReference type="PANTHER" id="PTHR42850:SF4">
    <property type="entry name" value="ZINC-DEPENDENT ENDOPOLYPHOSPHATASE"/>
    <property type="match status" value="1"/>
</dbReference>
<dbReference type="KEGG" id="dez:DKM44_05825"/>
<evidence type="ECO:0000313" key="4">
    <source>
        <dbReference type="Proteomes" id="UP000245368"/>
    </source>
</evidence>
<dbReference type="GO" id="GO:0110154">
    <property type="term" value="P:RNA decapping"/>
    <property type="evidence" value="ECO:0007669"/>
    <property type="project" value="TreeGrafter"/>
</dbReference>
<dbReference type="EMBL" id="CP029494">
    <property type="protein sequence ID" value="AWN22803.1"/>
    <property type="molecule type" value="Genomic_DNA"/>
</dbReference>
<feature type="region of interest" description="Disordered" evidence="1">
    <location>
        <begin position="263"/>
        <end position="309"/>
    </location>
</feature>
<proteinExistence type="predicted"/>
<dbReference type="GO" id="GO:0016791">
    <property type="term" value="F:phosphatase activity"/>
    <property type="evidence" value="ECO:0007669"/>
    <property type="project" value="TreeGrafter"/>
</dbReference>
<evidence type="ECO:0000256" key="1">
    <source>
        <dbReference type="SAM" id="MobiDB-lite"/>
    </source>
</evidence>
<dbReference type="PANTHER" id="PTHR42850">
    <property type="entry name" value="METALLOPHOSPHOESTERASE"/>
    <property type="match status" value="1"/>
</dbReference>
<dbReference type="InterPro" id="IPR004843">
    <property type="entry name" value="Calcineurin-like_PHP"/>
</dbReference>
<accession>A0A2Z3JCB9</accession>
<protein>
    <recommendedName>
        <fullName evidence="2">Calcineurin-like phosphoesterase domain-containing protein</fullName>
    </recommendedName>
</protein>
<dbReference type="SUPFAM" id="SSF56300">
    <property type="entry name" value="Metallo-dependent phosphatases"/>
    <property type="match status" value="1"/>
</dbReference>
<keyword evidence="4" id="KW-1185">Reference proteome</keyword>
<feature type="region of interest" description="Disordered" evidence="1">
    <location>
        <begin position="559"/>
        <end position="588"/>
    </location>
</feature>
<gene>
    <name evidence="3" type="ORF">DKM44_05825</name>
</gene>
<name>A0A2Z3JCB9_9DEIO</name>
<dbReference type="InterPro" id="IPR029052">
    <property type="entry name" value="Metallo-depent_PP-like"/>
</dbReference>
<reference evidence="3 4" key="1">
    <citation type="submission" date="2018-05" db="EMBL/GenBank/DDBJ databases">
        <title>Complete Genome Sequence of Deinococcus sp. strain 17bor-2.</title>
        <authorList>
            <person name="Srinivasan S."/>
        </authorList>
    </citation>
    <scope>NUCLEOTIDE SEQUENCE [LARGE SCALE GENOMIC DNA]</scope>
    <source>
        <strain evidence="3 4">17bor-2</strain>
    </source>
</reference>
<feature type="compositionally biased region" description="Basic residues" evidence="1">
    <location>
        <begin position="578"/>
        <end position="588"/>
    </location>
</feature>
<organism evidence="3 4">
    <name type="scientific">Deinococcus irradiatisoli</name>
    <dbReference type="NCBI Taxonomy" id="2202254"/>
    <lineage>
        <taxon>Bacteria</taxon>
        <taxon>Thermotogati</taxon>
        <taxon>Deinococcota</taxon>
        <taxon>Deinococci</taxon>
        <taxon>Deinococcales</taxon>
        <taxon>Deinococcaceae</taxon>
        <taxon>Deinococcus</taxon>
    </lineage>
</organism>
<dbReference type="Proteomes" id="UP000245368">
    <property type="component" value="Chromosome"/>
</dbReference>